<sequence length="65" mass="6977">MKFGKTNTTPSVDSGKSQSVTIGDITISPFSDGVLWMESESAGDAMSVSEEKLAAALEHFYNNNF</sequence>
<reference evidence="1 2" key="1">
    <citation type="submission" date="2019-11" db="EMBL/GenBank/DDBJ databases">
        <title>The Phosphoenolpyruvate Phosphotransferase System Regulates Serratia proteamaculans 336X Biofilm Formation and Wheat Roots colonization.</title>
        <authorList>
            <person name="Liu F."/>
        </authorList>
    </citation>
    <scope>NUCLEOTIDE SEQUENCE [LARGE SCALE GENOMIC DNA]</scope>
    <source>
        <strain evidence="1 2">336X</strain>
    </source>
</reference>
<protein>
    <submittedName>
        <fullName evidence="1">Uncharacterized protein</fullName>
    </submittedName>
</protein>
<accession>A0A5Q2VH32</accession>
<dbReference type="RefSeq" id="WP_153859586.1">
    <property type="nucleotide sequence ID" value="NZ_CP045913.1"/>
</dbReference>
<name>A0A5Q2VH32_SERPR</name>
<evidence type="ECO:0000313" key="2">
    <source>
        <dbReference type="Proteomes" id="UP000381260"/>
    </source>
</evidence>
<dbReference type="AlphaFoldDB" id="A0A5Q2VH32"/>
<dbReference type="EMBL" id="CP045913">
    <property type="protein sequence ID" value="QGH62723.1"/>
    <property type="molecule type" value="Genomic_DNA"/>
</dbReference>
<dbReference type="Proteomes" id="UP000381260">
    <property type="component" value="Chromosome"/>
</dbReference>
<organism evidence="1 2">
    <name type="scientific">Serratia proteamaculans</name>
    <dbReference type="NCBI Taxonomy" id="28151"/>
    <lineage>
        <taxon>Bacteria</taxon>
        <taxon>Pseudomonadati</taxon>
        <taxon>Pseudomonadota</taxon>
        <taxon>Gammaproteobacteria</taxon>
        <taxon>Enterobacterales</taxon>
        <taxon>Yersiniaceae</taxon>
        <taxon>Serratia</taxon>
    </lineage>
</organism>
<gene>
    <name evidence="1" type="ORF">GHV41_18690</name>
</gene>
<proteinExistence type="predicted"/>
<evidence type="ECO:0000313" key="1">
    <source>
        <dbReference type="EMBL" id="QGH62723.1"/>
    </source>
</evidence>